<evidence type="ECO:0000313" key="3">
    <source>
        <dbReference type="Proteomes" id="UP001235094"/>
    </source>
</evidence>
<evidence type="ECO:0000256" key="1">
    <source>
        <dbReference type="SAM" id="MobiDB-lite"/>
    </source>
</evidence>
<evidence type="ECO:0000313" key="2">
    <source>
        <dbReference type="EMBL" id="MDQ0510961.1"/>
    </source>
</evidence>
<reference evidence="2 3" key="1">
    <citation type="submission" date="2023-07" db="EMBL/GenBank/DDBJ databases">
        <title>Genomic Encyclopedia of Type Strains, Phase IV (KMG-IV): sequencing the most valuable type-strain genomes for metagenomic binning, comparative biology and taxonomic classification.</title>
        <authorList>
            <person name="Goeker M."/>
        </authorList>
    </citation>
    <scope>NUCLEOTIDE SEQUENCE [LARGE SCALE GENOMIC DNA]</scope>
    <source>
        <strain evidence="2 3">DSM 15561</strain>
    </source>
</reference>
<protein>
    <submittedName>
        <fullName evidence="2">Uncharacterized protein</fullName>
    </submittedName>
</protein>
<accession>A0ABU0LQL0</accession>
<dbReference type="Proteomes" id="UP001235094">
    <property type="component" value="Unassembled WGS sequence"/>
</dbReference>
<proteinExistence type="predicted"/>
<feature type="non-terminal residue" evidence="2">
    <location>
        <position position="33"/>
    </location>
</feature>
<organism evidence="2 3">
    <name type="scientific">Ancylobacter amanitiformis</name>
    <dbReference type="NCBI Taxonomy" id="217069"/>
    <lineage>
        <taxon>Bacteria</taxon>
        <taxon>Pseudomonadati</taxon>
        <taxon>Pseudomonadota</taxon>
        <taxon>Alphaproteobacteria</taxon>
        <taxon>Hyphomicrobiales</taxon>
        <taxon>Xanthobacteraceae</taxon>
        <taxon>Ancylobacter</taxon>
    </lineage>
</organism>
<comment type="caution">
    <text evidence="2">The sequence shown here is derived from an EMBL/GenBank/DDBJ whole genome shotgun (WGS) entry which is preliminary data.</text>
</comment>
<name>A0ABU0LQL0_9HYPH</name>
<sequence length="33" mass="3388">MTSDTHSIVPPDALPAVHTPPGKDVAVELVGVH</sequence>
<feature type="region of interest" description="Disordered" evidence="1">
    <location>
        <begin position="1"/>
        <end position="20"/>
    </location>
</feature>
<keyword evidence="3" id="KW-1185">Reference proteome</keyword>
<dbReference type="EMBL" id="JAUSVR010000004">
    <property type="protein sequence ID" value="MDQ0510961.1"/>
    <property type="molecule type" value="Genomic_DNA"/>
</dbReference>
<gene>
    <name evidence="2" type="ORF">QOZ99_001849</name>
</gene>